<organism evidence="2 3">
    <name type="scientific">Acidithiobacillus ferriphilus</name>
    <dbReference type="NCBI Taxonomy" id="1689834"/>
    <lineage>
        <taxon>Bacteria</taxon>
        <taxon>Pseudomonadati</taxon>
        <taxon>Pseudomonadota</taxon>
        <taxon>Acidithiobacillia</taxon>
        <taxon>Acidithiobacillales</taxon>
        <taxon>Acidithiobacillaceae</taxon>
        <taxon>Acidithiobacillus</taxon>
    </lineage>
</organism>
<proteinExistence type="predicted"/>
<protein>
    <submittedName>
        <fullName evidence="2">AlpA family transcriptional regulator</fullName>
    </submittedName>
</protein>
<gene>
    <name evidence="2" type="ORF">OW717_06065</name>
</gene>
<evidence type="ECO:0000313" key="2">
    <source>
        <dbReference type="EMBL" id="MEB8513605.1"/>
    </source>
</evidence>
<reference evidence="2 3" key="1">
    <citation type="submission" date="2022-11" db="EMBL/GenBank/DDBJ databases">
        <title>Comparative genomics analysis of Acidithiobacillus ferriphilus.</title>
        <authorList>
            <person name="Ma L."/>
        </authorList>
    </citation>
    <scope>NUCLEOTIDE SEQUENCE [LARGE SCALE GENOMIC DNA]</scope>
    <source>
        <strain evidence="2 3">DY15</strain>
    </source>
</reference>
<dbReference type="PANTHER" id="PTHR36154:SF1">
    <property type="entry name" value="DNA-BINDING TRANSCRIPTIONAL ACTIVATOR ALPA"/>
    <property type="match status" value="1"/>
</dbReference>
<evidence type="ECO:0000256" key="1">
    <source>
        <dbReference type="SAM" id="MobiDB-lite"/>
    </source>
</evidence>
<accession>A0ABU6FNI8</accession>
<dbReference type="Pfam" id="PF05930">
    <property type="entry name" value="Phage_AlpA"/>
    <property type="match status" value="1"/>
</dbReference>
<dbReference type="EMBL" id="JAQGFR010000127">
    <property type="protein sequence ID" value="MEB8513605.1"/>
    <property type="molecule type" value="Genomic_DNA"/>
</dbReference>
<dbReference type="PANTHER" id="PTHR36154">
    <property type="entry name" value="DNA-BINDING TRANSCRIPTIONAL ACTIVATOR ALPA"/>
    <property type="match status" value="1"/>
</dbReference>
<comment type="caution">
    <text evidence="2">The sequence shown here is derived from an EMBL/GenBank/DDBJ whole genome shotgun (WGS) entry which is preliminary data.</text>
</comment>
<dbReference type="InterPro" id="IPR010260">
    <property type="entry name" value="AlpA"/>
</dbReference>
<feature type="region of interest" description="Disordered" evidence="1">
    <location>
        <begin position="1"/>
        <end position="24"/>
    </location>
</feature>
<name>A0ABU6FNI8_9PROT</name>
<dbReference type="InterPro" id="IPR052931">
    <property type="entry name" value="Prophage_regulatory_activator"/>
</dbReference>
<dbReference type="Proteomes" id="UP001308776">
    <property type="component" value="Unassembled WGS sequence"/>
</dbReference>
<sequence length="89" mass="10011">MSKQEGSRKMFQNTHQKAKPDQDAKVRVLRLREVRDMVGMCTASIYNLMKKGLFPSQIKLGPRMVGWLESEIKAWLADKMAARGGGGTD</sequence>
<evidence type="ECO:0000313" key="3">
    <source>
        <dbReference type="Proteomes" id="UP001308776"/>
    </source>
</evidence>
<keyword evidence="3" id="KW-1185">Reference proteome</keyword>
<dbReference type="RefSeq" id="WP_231104434.1">
    <property type="nucleotide sequence ID" value="NZ_JAQGFK010000073.1"/>
</dbReference>
<dbReference type="Gene3D" id="1.10.238.160">
    <property type="match status" value="1"/>
</dbReference>